<reference evidence="1" key="1">
    <citation type="journal article" date="2021" name="New Phytol.">
        <title>Evolutionary innovations through gain and loss of genes in the ectomycorrhizal Boletales.</title>
        <authorList>
            <person name="Wu G."/>
            <person name="Miyauchi S."/>
            <person name="Morin E."/>
            <person name="Kuo A."/>
            <person name="Drula E."/>
            <person name="Varga T."/>
            <person name="Kohler A."/>
            <person name="Feng B."/>
            <person name="Cao Y."/>
            <person name="Lipzen A."/>
            <person name="Daum C."/>
            <person name="Hundley H."/>
            <person name="Pangilinan J."/>
            <person name="Johnson J."/>
            <person name="Barry K."/>
            <person name="LaButti K."/>
            <person name="Ng V."/>
            <person name="Ahrendt S."/>
            <person name="Min B."/>
            <person name="Choi I.G."/>
            <person name="Park H."/>
            <person name="Plett J.M."/>
            <person name="Magnuson J."/>
            <person name="Spatafora J.W."/>
            <person name="Nagy L.G."/>
            <person name="Henrissat B."/>
            <person name="Grigoriev I.V."/>
            <person name="Yang Z.L."/>
            <person name="Xu J."/>
            <person name="Martin F.M."/>
        </authorList>
    </citation>
    <scope>NUCLEOTIDE SEQUENCE</scope>
    <source>
        <strain evidence="1">KUC20120723A-06</strain>
    </source>
</reference>
<evidence type="ECO:0000313" key="2">
    <source>
        <dbReference type="Proteomes" id="UP000790709"/>
    </source>
</evidence>
<organism evidence="1 2">
    <name type="scientific">Leucogyrophana mollusca</name>
    <dbReference type="NCBI Taxonomy" id="85980"/>
    <lineage>
        <taxon>Eukaryota</taxon>
        <taxon>Fungi</taxon>
        <taxon>Dikarya</taxon>
        <taxon>Basidiomycota</taxon>
        <taxon>Agaricomycotina</taxon>
        <taxon>Agaricomycetes</taxon>
        <taxon>Agaricomycetidae</taxon>
        <taxon>Boletales</taxon>
        <taxon>Boletales incertae sedis</taxon>
        <taxon>Leucogyrophana</taxon>
    </lineage>
</organism>
<gene>
    <name evidence="1" type="ORF">BV22DRAFT_1012700</name>
</gene>
<dbReference type="EMBL" id="MU266418">
    <property type="protein sequence ID" value="KAH7924724.1"/>
    <property type="molecule type" value="Genomic_DNA"/>
</dbReference>
<proteinExistence type="predicted"/>
<accession>A0ACB8BHF4</accession>
<evidence type="ECO:0000313" key="1">
    <source>
        <dbReference type="EMBL" id="KAH7924724.1"/>
    </source>
</evidence>
<name>A0ACB8BHF4_9AGAM</name>
<sequence>MDFRHRSLILIIREKLANAGDDSLFHYEPYELLWQSVDGKHKTRLHGELYNSPAFLEAHQTLQESPPEPRCNLLRVVAALMFWSDSTHLTSSGNTKLWPLYLYFGNESKYRRCKPSCNLCNHAAYFRKLPDEFKDFVTEHAGNKALTDMLRTHCHHELFHAQWRVLLNGKFLEAYQHGIVITCCDRIQRRFYLRIFMYSADYPEKILIATVCNLGGCLCPRCIIPMTRVPDLGKERDMLQRTLLAHTDNSEYRDKVAASHKFIHDKNHAINYTKVEDPLKPESLVPTSNAFSEALSLFDFNLFAMMVVDLMHEFELGVWKSVFIHLLQILDSVKSGSSSAFWGTLD</sequence>
<comment type="caution">
    <text evidence="1">The sequence shown here is derived from an EMBL/GenBank/DDBJ whole genome shotgun (WGS) entry which is preliminary data.</text>
</comment>
<dbReference type="Proteomes" id="UP000790709">
    <property type="component" value="Unassembled WGS sequence"/>
</dbReference>
<protein>
    <submittedName>
        <fullName evidence="1">Uncharacterized protein</fullName>
    </submittedName>
</protein>
<keyword evidence="2" id="KW-1185">Reference proteome</keyword>